<dbReference type="Pfam" id="PF00126">
    <property type="entry name" value="HTH_1"/>
    <property type="match status" value="1"/>
</dbReference>
<dbReference type="Gene3D" id="1.10.10.10">
    <property type="entry name" value="Winged helix-like DNA-binding domain superfamily/Winged helix DNA-binding domain"/>
    <property type="match status" value="1"/>
</dbReference>
<sequence length="316" mass="34251">MKKARITQKQTEAFRAVMMSRSMTGAARLLGSSQPAISRLIQDLEAETGLALFDRVGGGLLPTQAAFALAEEVERSFVGLRSITAFAEQLRRERAGHLRIAAVPVLTRGLLARFIVPFMQRHSGYKISVVSASSRLVVEAVTRGQADFGFTAIGMNLQGFSHVGVRGRAVVAMPGNHRLARQNHIAPSDLGGESFVEIRPGTLFATRVEMAFAGIQRQIHYSVETSSDACALIAAGAGVSVVDPLVALEYRGQGLAFRPLAPGVEAGFQSIQPLRQKALVDGSQAYRDARLFDSFIENFRDFALDHIEQLEISQLS</sequence>
<evidence type="ECO:0000259" key="5">
    <source>
        <dbReference type="PROSITE" id="PS50931"/>
    </source>
</evidence>
<dbReference type="PROSITE" id="PS50931">
    <property type="entry name" value="HTH_LYSR"/>
    <property type="match status" value="1"/>
</dbReference>
<keyword evidence="3" id="KW-0238">DNA-binding</keyword>
<dbReference type="EMBL" id="SAUX01000019">
    <property type="protein sequence ID" value="RWR27676.1"/>
    <property type="molecule type" value="Genomic_DNA"/>
</dbReference>
<evidence type="ECO:0000313" key="7">
    <source>
        <dbReference type="Proteomes" id="UP000285295"/>
    </source>
</evidence>
<feature type="domain" description="HTH lysR-type" evidence="5">
    <location>
        <begin position="6"/>
        <end position="63"/>
    </location>
</feature>
<reference evidence="6 7" key="2">
    <citation type="submission" date="2019-01" db="EMBL/GenBank/DDBJ databases">
        <authorList>
            <person name="Li Y."/>
        </authorList>
    </citation>
    <scope>NUCLEOTIDE SEQUENCE [LARGE SCALE GENOMIC DNA]</scope>
    <source>
        <strain evidence="6 7">D19-10-3-21</strain>
    </source>
</reference>
<dbReference type="InterPro" id="IPR036390">
    <property type="entry name" value="WH_DNA-bd_sf"/>
</dbReference>
<evidence type="ECO:0000256" key="3">
    <source>
        <dbReference type="ARBA" id="ARBA00023125"/>
    </source>
</evidence>
<dbReference type="OrthoDB" id="8479870at2"/>
<dbReference type="InterPro" id="IPR000847">
    <property type="entry name" value="LysR_HTH_N"/>
</dbReference>
<dbReference type="AlphaFoldDB" id="A0A443K4I7"/>
<dbReference type="PANTHER" id="PTHR30427:SF1">
    <property type="entry name" value="TRANSCRIPTIONAL ACTIVATOR PROTEIN LYSR"/>
    <property type="match status" value="1"/>
</dbReference>
<dbReference type="GO" id="GO:0010628">
    <property type="term" value="P:positive regulation of gene expression"/>
    <property type="evidence" value="ECO:0007669"/>
    <property type="project" value="TreeGrafter"/>
</dbReference>
<dbReference type="InterPro" id="IPR036388">
    <property type="entry name" value="WH-like_DNA-bd_sf"/>
</dbReference>
<gene>
    <name evidence="6" type="ORF">D2T31_15690</name>
</gene>
<keyword evidence="2" id="KW-0805">Transcription regulation</keyword>
<dbReference type="Gene3D" id="3.40.190.10">
    <property type="entry name" value="Periplasmic binding protein-like II"/>
    <property type="match status" value="2"/>
</dbReference>
<dbReference type="Proteomes" id="UP000285295">
    <property type="component" value="Unassembled WGS sequence"/>
</dbReference>
<dbReference type="SUPFAM" id="SSF46785">
    <property type="entry name" value="Winged helix' DNA-binding domain"/>
    <property type="match status" value="1"/>
</dbReference>
<evidence type="ECO:0000256" key="2">
    <source>
        <dbReference type="ARBA" id="ARBA00023015"/>
    </source>
</evidence>
<dbReference type="GO" id="GO:0043565">
    <property type="term" value="F:sequence-specific DNA binding"/>
    <property type="evidence" value="ECO:0007669"/>
    <property type="project" value="TreeGrafter"/>
</dbReference>
<dbReference type="GO" id="GO:0003700">
    <property type="term" value="F:DNA-binding transcription factor activity"/>
    <property type="evidence" value="ECO:0007669"/>
    <property type="project" value="InterPro"/>
</dbReference>
<proteinExistence type="inferred from homology"/>
<dbReference type="SUPFAM" id="SSF53850">
    <property type="entry name" value="Periplasmic binding protein-like II"/>
    <property type="match status" value="1"/>
</dbReference>
<dbReference type="PANTHER" id="PTHR30427">
    <property type="entry name" value="TRANSCRIPTIONAL ACTIVATOR PROTEIN LYSR"/>
    <property type="match status" value="1"/>
</dbReference>
<dbReference type="Pfam" id="PF03466">
    <property type="entry name" value="LysR_substrate"/>
    <property type="match status" value="1"/>
</dbReference>
<accession>A0A443K4I7</accession>
<organism evidence="6 7">
    <name type="scientific">Paenirhodobacter populi</name>
    <dbReference type="NCBI Taxonomy" id="2306993"/>
    <lineage>
        <taxon>Bacteria</taxon>
        <taxon>Pseudomonadati</taxon>
        <taxon>Pseudomonadota</taxon>
        <taxon>Alphaproteobacteria</taxon>
        <taxon>Rhodobacterales</taxon>
        <taxon>Rhodobacter group</taxon>
        <taxon>Paenirhodobacter</taxon>
    </lineage>
</organism>
<protein>
    <submittedName>
        <fullName evidence="6">LysR family transcriptional regulator</fullName>
    </submittedName>
</protein>
<name>A0A443K4I7_9RHOB</name>
<evidence type="ECO:0000313" key="6">
    <source>
        <dbReference type="EMBL" id="RWR27676.1"/>
    </source>
</evidence>
<dbReference type="RefSeq" id="WP_128238075.1">
    <property type="nucleotide sequence ID" value="NZ_SAUX01000019.1"/>
</dbReference>
<comment type="caution">
    <text evidence="6">The sequence shown here is derived from an EMBL/GenBank/DDBJ whole genome shotgun (WGS) entry which is preliminary data.</text>
</comment>
<comment type="similarity">
    <text evidence="1">Belongs to the LysR transcriptional regulatory family.</text>
</comment>
<reference evidence="6 7" key="1">
    <citation type="submission" date="2019-01" db="EMBL/GenBank/DDBJ databases">
        <title>Sinorhodobacter populi sp. nov. isolated from the symptomatic bark tissue of Populus euramericana canker.</title>
        <authorList>
            <person name="Xu G."/>
        </authorList>
    </citation>
    <scope>NUCLEOTIDE SEQUENCE [LARGE SCALE GENOMIC DNA]</scope>
    <source>
        <strain evidence="6 7">D19-10-3-21</strain>
    </source>
</reference>
<dbReference type="InterPro" id="IPR005119">
    <property type="entry name" value="LysR_subst-bd"/>
</dbReference>
<evidence type="ECO:0000256" key="1">
    <source>
        <dbReference type="ARBA" id="ARBA00009437"/>
    </source>
</evidence>
<evidence type="ECO:0000256" key="4">
    <source>
        <dbReference type="ARBA" id="ARBA00023163"/>
    </source>
</evidence>
<dbReference type="PRINTS" id="PR00039">
    <property type="entry name" value="HTHLYSR"/>
</dbReference>
<keyword evidence="4" id="KW-0804">Transcription</keyword>